<dbReference type="RefSeq" id="WP_186406145.1">
    <property type="nucleotide sequence ID" value="NZ_FLQX01000090.1"/>
</dbReference>
<keyword evidence="2" id="KW-1185">Reference proteome</keyword>
<evidence type="ECO:0000313" key="1">
    <source>
        <dbReference type="EMBL" id="SBT04731.1"/>
    </source>
</evidence>
<evidence type="ECO:0000313" key="2">
    <source>
        <dbReference type="Proteomes" id="UP000199169"/>
    </source>
</evidence>
<accession>A0A1A8XJ58</accession>
<dbReference type="Proteomes" id="UP000199169">
    <property type="component" value="Unassembled WGS sequence"/>
</dbReference>
<organism evidence="1 2">
    <name type="scientific">Candidatus Accumulibacter aalborgensis</name>
    <dbReference type="NCBI Taxonomy" id="1860102"/>
    <lineage>
        <taxon>Bacteria</taxon>
        <taxon>Pseudomonadati</taxon>
        <taxon>Pseudomonadota</taxon>
        <taxon>Betaproteobacteria</taxon>
        <taxon>Candidatus Accumulibacter</taxon>
    </lineage>
</organism>
<dbReference type="STRING" id="1860102.ACCAA_180024"/>
<gene>
    <name evidence="1" type="ORF">ACCAA_180024</name>
</gene>
<name>A0A1A8XJ58_9PROT</name>
<reference evidence="2" key="1">
    <citation type="submission" date="2016-06" db="EMBL/GenBank/DDBJ databases">
        <authorList>
            <person name="McIlroy S.J."/>
            <person name="Karst S.M."/>
            <person name="Albertsen M."/>
        </authorList>
    </citation>
    <scope>NUCLEOTIDE SEQUENCE [LARGE SCALE GENOMIC DNA]</scope>
</reference>
<dbReference type="AlphaFoldDB" id="A0A1A8XJ58"/>
<protein>
    <submittedName>
        <fullName evidence="1">Uncharacterized protein</fullName>
    </submittedName>
</protein>
<dbReference type="EMBL" id="FLQX01000090">
    <property type="protein sequence ID" value="SBT04731.1"/>
    <property type="molecule type" value="Genomic_DNA"/>
</dbReference>
<proteinExistence type="predicted"/>
<sequence length="76" mass="8305">MTVATTGQAMQNGVGWCKAPRTAITDNSFVKGEGFSPKARRELLGHSHIRSSHFRSESVDESLIRSSIFGGHCDKK</sequence>